<dbReference type="InterPro" id="IPR003691">
    <property type="entry name" value="FluC"/>
</dbReference>
<dbReference type="RefSeq" id="WP_310771624.1">
    <property type="nucleotide sequence ID" value="NZ_JBHRWR010000002.1"/>
</dbReference>
<reference evidence="12" key="1">
    <citation type="journal article" date="2019" name="Int. J. Syst. Evol. Microbiol.">
        <title>The Global Catalogue of Microorganisms (GCM) 10K type strain sequencing project: providing services to taxonomists for standard genome sequencing and annotation.</title>
        <authorList>
            <consortium name="The Broad Institute Genomics Platform"/>
            <consortium name="The Broad Institute Genome Sequencing Center for Infectious Disease"/>
            <person name="Wu L."/>
            <person name="Ma J."/>
        </authorList>
    </citation>
    <scope>NUCLEOTIDE SEQUENCE [LARGE SCALE GENOMIC DNA]</scope>
    <source>
        <strain evidence="12">CGMCC 4.7035</strain>
    </source>
</reference>
<evidence type="ECO:0000256" key="5">
    <source>
        <dbReference type="ARBA" id="ARBA00023136"/>
    </source>
</evidence>
<evidence type="ECO:0000256" key="9">
    <source>
        <dbReference type="ARBA" id="ARBA00049940"/>
    </source>
</evidence>
<accession>A0ABV7S4M0</accession>
<comment type="activity regulation">
    <text evidence="10">Na(+) is not transported, but it plays an essential structural role and its presence is essential for fluoride channel function.</text>
</comment>
<keyword evidence="4 10" id="KW-1133">Transmembrane helix</keyword>
<feature type="transmembrane region" description="Helical" evidence="10">
    <location>
        <begin position="63"/>
        <end position="81"/>
    </location>
</feature>
<evidence type="ECO:0000313" key="12">
    <source>
        <dbReference type="Proteomes" id="UP001595701"/>
    </source>
</evidence>
<evidence type="ECO:0000256" key="10">
    <source>
        <dbReference type="HAMAP-Rule" id="MF_00454"/>
    </source>
</evidence>
<keyword evidence="10" id="KW-0406">Ion transport</keyword>
<comment type="catalytic activity">
    <reaction evidence="8">
        <text>fluoride(in) = fluoride(out)</text>
        <dbReference type="Rhea" id="RHEA:76159"/>
        <dbReference type="ChEBI" id="CHEBI:17051"/>
    </reaction>
    <physiologicalReaction direction="left-to-right" evidence="8">
        <dbReference type="Rhea" id="RHEA:76160"/>
    </physiologicalReaction>
</comment>
<name>A0ABV7S4M0_9ACTN</name>
<evidence type="ECO:0000313" key="11">
    <source>
        <dbReference type="EMBL" id="MFC3572039.1"/>
    </source>
</evidence>
<evidence type="ECO:0000256" key="2">
    <source>
        <dbReference type="ARBA" id="ARBA00022475"/>
    </source>
</evidence>
<keyword evidence="6 10" id="KW-0407">Ion channel</keyword>
<evidence type="ECO:0000256" key="6">
    <source>
        <dbReference type="ARBA" id="ARBA00023303"/>
    </source>
</evidence>
<feature type="transmembrane region" description="Helical" evidence="10">
    <location>
        <begin position="32"/>
        <end position="51"/>
    </location>
</feature>
<dbReference type="PANTHER" id="PTHR28259">
    <property type="entry name" value="FLUORIDE EXPORT PROTEIN 1-RELATED"/>
    <property type="match status" value="1"/>
</dbReference>
<feature type="binding site" evidence="10">
    <location>
        <position position="73"/>
    </location>
    <ligand>
        <name>Na(+)</name>
        <dbReference type="ChEBI" id="CHEBI:29101"/>
        <note>structural</note>
    </ligand>
</feature>
<evidence type="ECO:0000256" key="4">
    <source>
        <dbReference type="ARBA" id="ARBA00022989"/>
    </source>
</evidence>
<keyword evidence="3 10" id="KW-0812">Transmembrane</keyword>
<gene>
    <name evidence="10 11" type="primary">crcB</name>
    <name evidence="10" type="synonym">fluC</name>
    <name evidence="11" type="ORF">ACFOZ0_01780</name>
</gene>
<comment type="caution">
    <text evidence="11">The sequence shown here is derived from an EMBL/GenBank/DDBJ whole genome shotgun (WGS) entry which is preliminary data.</text>
</comment>
<evidence type="ECO:0000256" key="1">
    <source>
        <dbReference type="ARBA" id="ARBA00004651"/>
    </source>
</evidence>
<keyword evidence="5 10" id="KW-0472">Membrane</keyword>
<comment type="function">
    <text evidence="9 10">Fluoride-specific ion channel. Important for reducing fluoride concentration in the cell, thus reducing its toxicity.</text>
</comment>
<organism evidence="11 12">
    <name type="scientific">Streptomyces yaanensis</name>
    <dbReference type="NCBI Taxonomy" id="1142239"/>
    <lineage>
        <taxon>Bacteria</taxon>
        <taxon>Bacillati</taxon>
        <taxon>Actinomycetota</taxon>
        <taxon>Actinomycetes</taxon>
        <taxon>Kitasatosporales</taxon>
        <taxon>Streptomycetaceae</taxon>
        <taxon>Streptomyces</taxon>
    </lineage>
</organism>
<dbReference type="Proteomes" id="UP001595701">
    <property type="component" value="Unassembled WGS sequence"/>
</dbReference>
<keyword evidence="10" id="KW-0915">Sodium</keyword>
<dbReference type="NCBIfam" id="TIGR00494">
    <property type="entry name" value="crcB"/>
    <property type="match status" value="1"/>
</dbReference>
<keyword evidence="12" id="KW-1185">Reference proteome</keyword>
<proteinExistence type="inferred from homology"/>
<evidence type="ECO:0000256" key="8">
    <source>
        <dbReference type="ARBA" id="ARBA00035585"/>
    </source>
</evidence>
<sequence length="125" mass="12926">MNWLLVIIGAMVGAPLRYLTDRAVQLRHDTVFPWGTLVVNVTGSLVLGLLAGATSAGHASPQLQLLIGTGLCGALTTYSTFSYETLRLIETGAGFYAAANVVASVTAGLGAAFAGVSFAEAVWPR</sequence>
<evidence type="ECO:0000256" key="7">
    <source>
        <dbReference type="ARBA" id="ARBA00035120"/>
    </source>
</evidence>
<protein>
    <recommendedName>
        <fullName evidence="10">Fluoride-specific ion channel FluC</fullName>
    </recommendedName>
</protein>
<feature type="binding site" evidence="10">
    <location>
        <position position="76"/>
    </location>
    <ligand>
        <name>Na(+)</name>
        <dbReference type="ChEBI" id="CHEBI:29101"/>
        <note>structural</note>
    </ligand>
</feature>
<evidence type="ECO:0000256" key="3">
    <source>
        <dbReference type="ARBA" id="ARBA00022692"/>
    </source>
</evidence>
<comment type="subcellular location">
    <subcellularLocation>
        <location evidence="1 10">Cell membrane</location>
        <topology evidence="1 10">Multi-pass membrane protein</topology>
    </subcellularLocation>
</comment>
<comment type="similarity">
    <text evidence="7 10">Belongs to the fluoride channel Fluc/FEX (TC 1.A.43) family.</text>
</comment>
<feature type="transmembrane region" description="Helical" evidence="10">
    <location>
        <begin position="93"/>
        <end position="119"/>
    </location>
</feature>
<dbReference type="Pfam" id="PF02537">
    <property type="entry name" value="CRCB"/>
    <property type="match status" value="1"/>
</dbReference>
<dbReference type="HAMAP" id="MF_00454">
    <property type="entry name" value="FluC"/>
    <property type="match status" value="1"/>
</dbReference>
<keyword evidence="10" id="KW-0479">Metal-binding</keyword>
<dbReference type="EMBL" id="JBHRWR010000002">
    <property type="protein sequence ID" value="MFC3572039.1"/>
    <property type="molecule type" value="Genomic_DNA"/>
</dbReference>
<keyword evidence="2 10" id="KW-1003">Cell membrane</keyword>
<keyword evidence="10" id="KW-0813">Transport</keyword>
<dbReference type="PANTHER" id="PTHR28259:SF1">
    <property type="entry name" value="FLUORIDE EXPORT PROTEIN 1-RELATED"/>
    <property type="match status" value="1"/>
</dbReference>